<dbReference type="EMBL" id="FXXP01000002">
    <property type="protein sequence ID" value="SMX28102.1"/>
    <property type="molecule type" value="Genomic_DNA"/>
</dbReference>
<keyword evidence="12" id="KW-1185">Reference proteome</keyword>
<evidence type="ECO:0000256" key="8">
    <source>
        <dbReference type="HAMAP-Rule" id="MF_01430"/>
    </source>
</evidence>
<feature type="domain" description="POTRA" evidence="10">
    <location>
        <begin position="372"/>
        <end position="445"/>
    </location>
</feature>
<dbReference type="PROSITE" id="PS51779">
    <property type="entry name" value="POTRA"/>
    <property type="match status" value="3"/>
</dbReference>
<dbReference type="RefSeq" id="WP_370739635.1">
    <property type="nucleotide sequence ID" value="NZ_FXXP01000002.1"/>
</dbReference>
<keyword evidence="7 8" id="KW-0998">Cell outer membrane</keyword>
<reference evidence="12" key="1">
    <citation type="submission" date="2017-05" db="EMBL/GenBank/DDBJ databases">
        <authorList>
            <person name="Rodrigo-Torres L."/>
            <person name="Arahal R. D."/>
            <person name="Lucena T."/>
        </authorList>
    </citation>
    <scope>NUCLEOTIDE SEQUENCE [LARGE SCALE GENOMIC DNA]</scope>
    <source>
        <strain evidence="12">CECT 8649</strain>
    </source>
</reference>
<dbReference type="InterPro" id="IPR010827">
    <property type="entry name" value="BamA/TamA_POTRA"/>
</dbReference>
<dbReference type="InterPro" id="IPR023707">
    <property type="entry name" value="OM_assembly_BamA"/>
</dbReference>
<dbReference type="Proteomes" id="UP000225972">
    <property type="component" value="Unassembled WGS sequence"/>
</dbReference>
<comment type="subcellular location">
    <subcellularLocation>
        <location evidence="8">Cell outer membrane</location>
    </subcellularLocation>
    <subcellularLocation>
        <location evidence="1">Membrane</location>
    </subcellularLocation>
</comment>
<dbReference type="Pfam" id="PF07244">
    <property type="entry name" value="POTRA"/>
    <property type="match status" value="4"/>
</dbReference>
<proteinExistence type="inferred from homology"/>
<evidence type="ECO:0000256" key="2">
    <source>
        <dbReference type="ARBA" id="ARBA00022452"/>
    </source>
</evidence>
<protein>
    <recommendedName>
        <fullName evidence="8 9">Outer membrane protein assembly factor BamA</fullName>
    </recommendedName>
</protein>
<dbReference type="Gene3D" id="3.10.20.310">
    <property type="entry name" value="membrane protein fhac"/>
    <property type="match status" value="5"/>
</dbReference>
<gene>
    <name evidence="8 11" type="primary">bamA</name>
    <name evidence="11" type="ORF">TRP8649_02215</name>
</gene>
<name>A0A238JDR9_9RHOB</name>
<organism evidence="11 12">
    <name type="scientific">Pelagimonas phthalicica</name>
    <dbReference type="NCBI Taxonomy" id="1037362"/>
    <lineage>
        <taxon>Bacteria</taxon>
        <taxon>Pseudomonadati</taxon>
        <taxon>Pseudomonadota</taxon>
        <taxon>Alphaproteobacteria</taxon>
        <taxon>Rhodobacterales</taxon>
        <taxon>Roseobacteraceae</taxon>
        <taxon>Pelagimonas</taxon>
    </lineage>
</organism>
<keyword evidence="3 8" id="KW-0812">Transmembrane</keyword>
<comment type="similarity">
    <text evidence="8">Belongs to the BamA family.</text>
</comment>
<dbReference type="HAMAP" id="MF_01430">
    <property type="entry name" value="OM_assembly_BamA"/>
    <property type="match status" value="1"/>
</dbReference>
<sequence length="796" mass="88107">MAKVISARNAQVGFKRENRVSRAAKIVAVSMALAAGVGAATLPQTAYAQSYAFTSVSIEGNERIEGATILSYAGIARGQRVSAGELNDAYQRILGSGLFESVDLIPQGSTLVIKVVEFPTVNLVTFEGNKRLKDEDLSNIVQTQTRRVFSPRVAEEDAQRISEAYTQQGRIAARVSPKVIKRRDNRVDLVFEVFEGGVIEIERIGFAGNTEFGDRRLRRVLATKQAGPLRAIIKSDTFIEDRVAFDQQLLRDFYASRGYVDFRVTGVNSELTQERDGYFVTFNVEEGQQFHVGNVEVTSDLPEVDVDLFQSKIRLRSGKVYSPTRVENEIARMEKLAVREGLNFVRVEPRITRNDRDLTLDVELQLTRGDRIFVERIDIEGNTTTLDRVVRKQFPVAEGDPFNPRAIRESAERIRALGFFTKADVNAREGSTPQQVIIDVDVEEQPTGSIGFGGSYSSDGGIGLNLSFSERNFLGRGQKFSFGVNTTSSSNKYDLSFSEPAFLGRDLEFGFSANYSETNNENSNFDTTRGTFLPFLAFPVSDNGRLQLRYTLAYTDLPEIEATDTDVGGIIKFESGLGERFDSSVGYTYTYDTLRAGLSDNTRVRLEFGQDFGGLGGDTAFVKTTARAVAQTKIFNDEVTLRASIRGGALSYSKEDSRTTDRFRVSPTVMRGFETNGIGPREINDGLDIDDPLGGNFFAVARFEADFSLGLPEEYGLKGGVFYDVGSVWGVNDGYDSLVSAGGEIVSSDFELRHVVGVSLFWDSVLGPLRLDFTEAVKKNKHDKPLNFNISVSRNF</sequence>
<evidence type="ECO:0000256" key="4">
    <source>
        <dbReference type="ARBA" id="ARBA00022729"/>
    </source>
</evidence>
<dbReference type="InterPro" id="IPR034746">
    <property type="entry name" value="POTRA"/>
</dbReference>
<evidence type="ECO:0000256" key="6">
    <source>
        <dbReference type="ARBA" id="ARBA00023136"/>
    </source>
</evidence>
<feature type="domain" description="POTRA" evidence="10">
    <location>
        <begin position="119"/>
        <end position="196"/>
    </location>
</feature>
<dbReference type="PIRSF" id="PIRSF006076">
    <property type="entry name" value="OM_assembly_OMP85"/>
    <property type="match status" value="1"/>
</dbReference>
<evidence type="ECO:0000259" key="10">
    <source>
        <dbReference type="PROSITE" id="PS51779"/>
    </source>
</evidence>
<dbReference type="PANTHER" id="PTHR12815">
    <property type="entry name" value="SORTING AND ASSEMBLY MACHINERY SAMM50 PROTEIN FAMILY MEMBER"/>
    <property type="match status" value="1"/>
</dbReference>
<comment type="function">
    <text evidence="8">Part of the outer membrane protein assembly complex, which is involved in assembly and insertion of beta-barrel proteins into the outer membrane.</text>
</comment>
<keyword evidence="4 8" id="KW-0732">Signal</keyword>
<evidence type="ECO:0000256" key="9">
    <source>
        <dbReference type="NCBIfam" id="TIGR03303"/>
    </source>
</evidence>
<dbReference type="GO" id="GO:0009279">
    <property type="term" value="C:cell outer membrane"/>
    <property type="evidence" value="ECO:0007669"/>
    <property type="project" value="UniProtKB-SubCell"/>
</dbReference>
<dbReference type="GO" id="GO:0051205">
    <property type="term" value="P:protein insertion into membrane"/>
    <property type="evidence" value="ECO:0007669"/>
    <property type="project" value="UniProtKB-UniRule"/>
</dbReference>
<keyword evidence="6 8" id="KW-0472">Membrane</keyword>
<evidence type="ECO:0000256" key="1">
    <source>
        <dbReference type="ARBA" id="ARBA00004370"/>
    </source>
</evidence>
<dbReference type="InterPro" id="IPR039910">
    <property type="entry name" value="D15-like"/>
</dbReference>
<feature type="domain" description="POTRA" evidence="10">
    <location>
        <begin position="51"/>
        <end position="118"/>
    </location>
</feature>
<dbReference type="Pfam" id="PF01103">
    <property type="entry name" value="Omp85"/>
    <property type="match status" value="1"/>
</dbReference>
<evidence type="ECO:0000256" key="3">
    <source>
        <dbReference type="ARBA" id="ARBA00022692"/>
    </source>
</evidence>
<evidence type="ECO:0000313" key="12">
    <source>
        <dbReference type="Proteomes" id="UP000225972"/>
    </source>
</evidence>
<dbReference type="NCBIfam" id="TIGR03303">
    <property type="entry name" value="OM_YaeT"/>
    <property type="match status" value="1"/>
</dbReference>
<evidence type="ECO:0000256" key="7">
    <source>
        <dbReference type="ARBA" id="ARBA00023237"/>
    </source>
</evidence>
<keyword evidence="2 8" id="KW-1134">Transmembrane beta strand</keyword>
<dbReference type="PANTHER" id="PTHR12815:SF23">
    <property type="entry name" value="OUTER MEMBRANE PROTEIN ASSEMBLY FACTOR BAMA"/>
    <property type="match status" value="1"/>
</dbReference>
<dbReference type="Gene3D" id="2.40.160.50">
    <property type="entry name" value="membrane protein fhac: a member of the omp85/tpsb transporter family"/>
    <property type="match status" value="1"/>
</dbReference>
<accession>A0A238JDR9</accession>
<keyword evidence="5 8" id="KW-0677">Repeat</keyword>
<evidence type="ECO:0000313" key="11">
    <source>
        <dbReference type="EMBL" id="SMX28102.1"/>
    </source>
</evidence>
<dbReference type="AlphaFoldDB" id="A0A238JDR9"/>
<comment type="subunit">
    <text evidence="8">Part of the Bam complex.</text>
</comment>
<dbReference type="InterPro" id="IPR000184">
    <property type="entry name" value="Bac_surfAg_D15"/>
</dbReference>
<dbReference type="GO" id="GO:0043165">
    <property type="term" value="P:Gram-negative-bacterium-type cell outer membrane assembly"/>
    <property type="evidence" value="ECO:0007669"/>
    <property type="project" value="UniProtKB-UniRule"/>
</dbReference>
<evidence type="ECO:0000256" key="5">
    <source>
        <dbReference type="ARBA" id="ARBA00022737"/>
    </source>
</evidence>